<dbReference type="FunFam" id="3.20.20.140:FF:000005">
    <property type="entry name" value="TatD family hydrolase"/>
    <property type="match status" value="1"/>
</dbReference>
<feature type="binding site" evidence="3">
    <location>
        <position position="104"/>
    </location>
    <ligand>
        <name>a divalent metal cation</name>
        <dbReference type="ChEBI" id="CHEBI:60240"/>
        <label>1</label>
    </ligand>
</feature>
<dbReference type="PANTHER" id="PTHR46124">
    <property type="entry name" value="D-AMINOACYL-TRNA DEACYLASE"/>
    <property type="match status" value="1"/>
</dbReference>
<dbReference type="CDD" id="cd01310">
    <property type="entry name" value="TatD_DNAse"/>
    <property type="match status" value="1"/>
</dbReference>
<dbReference type="PANTHER" id="PTHR46124:SF2">
    <property type="entry name" value="D-AMINOACYL-TRNA DEACYLASE"/>
    <property type="match status" value="1"/>
</dbReference>
<dbReference type="GO" id="GO:0046872">
    <property type="term" value="F:metal ion binding"/>
    <property type="evidence" value="ECO:0007669"/>
    <property type="project" value="UniProtKB-KW"/>
</dbReference>
<dbReference type="Pfam" id="PF01026">
    <property type="entry name" value="TatD_DNase"/>
    <property type="match status" value="1"/>
</dbReference>
<name>A0A4Z0W317_9BACT</name>
<feature type="binding site" evidence="3">
    <location>
        <position position="21"/>
    </location>
    <ligand>
        <name>a divalent metal cation</name>
        <dbReference type="ChEBI" id="CHEBI:60240"/>
        <label>1</label>
    </ligand>
</feature>
<evidence type="ECO:0000313" key="4">
    <source>
        <dbReference type="EMBL" id="TGG87613.1"/>
    </source>
</evidence>
<dbReference type="Gene3D" id="3.20.20.140">
    <property type="entry name" value="Metal-dependent hydrolases"/>
    <property type="match status" value="1"/>
</dbReference>
<dbReference type="OrthoDB" id="9810005at2"/>
<evidence type="ECO:0000313" key="5">
    <source>
        <dbReference type="Proteomes" id="UP000297288"/>
    </source>
</evidence>
<dbReference type="NCBIfam" id="TIGR00010">
    <property type="entry name" value="YchF/TatD family DNA exonuclease"/>
    <property type="match status" value="1"/>
</dbReference>
<evidence type="ECO:0000256" key="1">
    <source>
        <dbReference type="ARBA" id="ARBA00022723"/>
    </source>
</evidence>
<protein>
    <submittedName>
        <fullName evidence="4">TatD family deoxyribonuclease</fullName>
    </submittedName>
</protein>
<dbReference type="GO" id="GO:0016788">
    <property type="term" value="F:hydrolase activity, acting on ester bonds"/>
    <property type="evidence" value="ECO:0007669"/>
    <property type="project" value="InterPro"/>
</dbReference>
<keyword evidence="1 3" id="KW-0479">Metal-binding</keyword>
<keyword evidence="2" id="KW-0378">Hydrolase</keyword>
<dbReference type="GO" id="GO:0005829">
    <property type="term" value="C:cytosol"/>
    <property type="evidence" value="ECO:0007669"/>
    <property type="project" value="TreeGrafter"/>
</dbReference>
<dbReference type="GO" id="GO:0004536">
    <property type="term" value="F:DNA nuclease activity"/>
    <property type="evidence" value="ECO:0007669"/>
    <property type="project" value="InterPro"/>
</dbReference>
<organism evidence="4 5">
    <name type="scientific">Geotoga petraea</name>
    <dbReference type="NCBI Taxonomy" id="28234"/>
    <lineage>
        <taxon>Bacteria</taxon>
        <taxon>Thermotogati</taxon>
        <taxon>Thermotogota</taxon>
        <taxon>Thermotogae</taxon>
        <taxon>Petrotogales</taxon>
        <taxon>Petrotogaceae</taxon>
        <taxon>Geotoga</taxon>
    </lineage>
</organism>
<dbReference type="InterPro" id="IPR032466">
    <property type="entry name" value="Metal_Hydrolase"/>
</dbReference>
<dbReference type="InterPro" id="IPR001130">
    <property type="entry name" value="TatD-like"/>
</dbReference>
<dbReference type="Proteomes" id="UP000297288">
    <property type="component" value="Unassembled WGS sequence"/>
</dbReference>
<accession>A0A4Z0W317</accession>
<proteinExistence type="predicted"/>
<dbReference type="SUPFAM" id="SSF51556">
    <property type="entry name" value="Metallo-dependent hydrolases"/>
    <property type="match status" value="1"/>
</dbReference>
<dbReference type="InterPro" id="IPR015991">
    <property type="entry name" value="TatD/YcfH-like"/>
</dbReference>
<dbReference type="PIRSF" id="PIRSF005902">
    <property type="entry name" value="DNase_TatD"/>
    <property type="match status" value="1"/>
</dbReference>
<feature type="binding site" evidence="3">
    <location>
        <position position="139"/>
    </location>
    <ligand>
        <name>a divalent metal cation</name>
        <dbReference type="ChEBI" id="CHEBI:60240"/>
        <label>2</label>
    </ligand>
</feature>
<feature type="binding site" evidence="3">
    <location>
        <position position="19"/>
    </location>
    <ligand>
        <name>a divalent metal cation</name>
        <dbReference type="ChEBI" id="CHEBI:60240"/>
        <label>1</label>
    </ligand>
</feature>
<reference evidence="4 5" key="1">
    <citation type="submission" date="2019-04" db="EMBL/GenBank/DDBJ databases">
        <title>Draft genome sequence data and analysis of a Fermenting Bacterium, Geotoga petraea strain HO-Geo1, isolated from heavy-oil petroleum reservoir in Russia.</title>
        <authorList>
            <person name="Grouzdev D.S."/>
            <person name="Semenova E.M."/>
            <person name="Sokolova D.S."/>
            <person name="Tourova T.P."/>
            <person name="Poltaraus A.B."/>
            <person name="Nazina T.N."/>
        </authorList>
    </citation>
    <scope>NUCLEOTIDE SEQUENCE [LARGE SCALE GENOMIC DNA]</scope>
    <source>
        <strain evidence="4 5">HO-Geo1</strain>
    </source>
</reference>
<comment type="caution">
    <text evidence="4">The sequence shown here is derived from an EMBL/GenBank/DDBJ whole genome shotgun (WGS) entry which is preliminary data.</text>
</comment>
<evidence type="ECO:0000256" key="2">
    <source>
        <dbReference type="ARBA" id="ARBA00022801"/>
    </source>
</evidence>
<gene>
    <name evidence="4" type="ORF">E4650_07675</name>
</gene>
<dbReference type="EMBL" id="SRME01000004">
    <property type="protein sequence ID" value="TGG87613.1"/>
    <property type="molecule type" value="Genomic_DNA"/>
</dbReference>
<feature type="binding site" evidence="3">
    <location>
        <position position="164"/>
    </location>
    <ligand>
        <name>a divalent metal cation</name>
        <dbReference type="ChEBI" id="CHEBI:60240"/>
        <label>2</label>
    </ligand>
</feature>
<feature type="binding site" evidence="3">
    <location>
        <position position="214"/>
    </location>
    <ligand>
        <name>a divalent metal cation</name>
        <dbReference type="ChEBI" id="CHEBI:60240"/>
        <label>1</label>
    </ligand>
</feature>
<sequence>MSLIKFNLGGVILRYIDTHSHTYLKRFNEDRKELYSEISEKLDYIIDIGIGKDSIDKILESVNKYEFIFGTVGFHPTETEDFDDDDISHMEEALKEEKIVAIGEIGLDFHWDTDRNKQFKALGMQMELAKKHNKPIVFHIRDAYDEAYDFIKKTGIPEAGGVVHCFSSNWEDAKKYLDLGLYLGFDGPLTYPKNDDLREALKNTPIDRILPETDSPFLPPVPFRGKRNDPLKVEYVYEEISRIKEVYDERIASQLKSNSNKLFKLDR</sequence>
<dbReference type="AlphaFoldDB" id="A0A4Z0W317"/>
<evidence type="ECO:0000256" key="3">
    <source>
        <dbReference type="PIRSR" id="PIRSR005902-1"/>
    </source>
</evidence>